<proteinExistence type="predicted"/>
<reference evidence="1" key="1">
    <citation type="submission" date="2018-02" db="EMBL/GenBank/DDBJ databases">
        <title>Rhizophora mucronata_Transcriptome.</title>
        <authorList>
            <person name="Meera S.P."/>
            <person name="Sreeshan A."/>
            <person name="Augustine A."/>
        </authorList>
    </citation>
    <scope>NUCLEOTIDE SEQUENCE</scope>
    <source>
        <tissue evidence="1">Leaf</tissue>
    </source>
</reference>
<evidence type="ECO:0000313" key="1">
    <source>
        <dbReference type="EMBL" id="MBX69105.1"/>
    </source>
</evidence>
<dbReference type="EMBL" id="GGEC01088621">
    <property type="protein sequence ID" value="MBX69105.1"/>
    <property type="molecule type" value="Transcribed_RNA"/>
</dbReference>
<sequence length="33" mass="3730">MGRPSVLLSTVCPLTRNRSTRDHRYGTLRAVLC</sequence>
<protein>
    <submittedName>
        <fullName evidence="1">Uncharacterized protein</fullName>
    </submittedName>
</protein>
<name>A0A2P2QQA0_RHIMU</name>
<dbReference type="AlphaFoldDB" id="A0A2P2QQA0"/>
<accession>A0A2P2QQA0</accession>
<organism evidence="1">
    <name type="scientific">Rhizophora mucronata</name>
    <name type="common">Asiatic mangrove</name>
    <dbReference type="NCBI Taxonomy" id="61149"/>
    <lineage>
        <taxon>Eukaryota</taxon>
        <taxon>Viridiplantae</taxon>
        <taxon>Streptophyta</taxon>
        <taxon>Embryophyta</taxon>
        <taxon>Tracheophyta</taxon>
        <taxon>Spermatophyta</taxon>
        <taxon>Magnoliopsida</taxon>
        <taxon>eudicotyledons</taxon>
        <taxon>Gunneridae</taxon>
        <taxon>Pentapetalae</taxon>
        <taxon>rosids</taxon>
        <taxon>fabids</taxon>
        <taxon>Malpighiales</taxon>
        <taxon>Rhizophoraceae</taxon>
        <taxon>Rhizophora</taxon>
    </lineage>
</organism>